<keyword evidence="3" id="KW-1185">Reference proteome</keyword>
<name>A6DMZ5_9BACT</name>
<sequence length="654" mass="75507">MKLFTIFTVLIVHGSFALPQQDLKALFKIYCYECHSNKKVKGKLNLETFSFDKDDPKLEDIWESVRHEEMPPEDEKPLPEKERTDLLNYVEGLLSQKSGEVTPMRRLTRYEYDNSIRDIFALEKNIFAMPSRFIKEDAEKPYFNPKSKKMPDKILIGSRLTQLGLEKPPYGVAPLPVDYKEENGYDNNVEMLSFTPKLMSRYMDLAKELLNNKKFKDASPVWKEHFVFNGQKGDELKQAEAFLSDFLVKAFRKPLSDEQLKRYVGYFAERHKFHQFSYTAAMTDVISVILASPDFLYKKPNENKNYSIASKLSYFLWGSGPDDRLLSLAADGKLVEEEVIKQEVERMLNDRKTKHLTYGFAAQWLHLGNLLAFSPDPENFPDYFLDKHKQNNIGQYLILEPLLLFETILVEDRSIFDFIDNDYSYFNNTLADYYKIDQKNNNPAGEPDKKKKKTWRKVKINKNESRMGLITMGACLSLTSHSKRSAPILRGAWFANVIYNDPPPPPPANVPSLDEESKDVKGLTIREQLRIHSENDNCKICHAKIDPMGFTLESFDAVGMWREKYANGRDVDTSGKIFGDSYTTLPDFKKIMIGNKEVFAEAFVKHLYAYALARSVGYNEQDDIKKILAASKSNGHKMRDVLLEIALSEPFLRQ</sequence>
<dbReference type="InterPro" id="IPR011478">
    <property type="entry name" value="DUF1585"/>
</dbReference>
<dbReference type="GO" id="GO:0020037">
    <property type="term" value="F:heme binding"/>
    <property type="evidence" value="ECO:0007669"/>
    <property type="project" value="InterPro"/>
</dbReference>
<dbReference type="EMBL" id="ABCK01000012">
    <property type="protein sequence ID" value="EDM27031.1"/>
    <property type="molecule type" value="Genomic_DNA"/>
</dbReference>
<dbReference type="InterPro" id="IPR011429">
    <property type="entry name" value="Cyt_c_Planctomycete-type"/>
</dbReference>
<dbReference type="InterPro" id="IPR025992">
    <property type="entry name" value="Haem-bd"/>
</dbReference>
<dbReference type="InterPro" id="IPR013043">
    <property type="entry name" value="DUF1595"/>
</dbReference>
<dbReference type="InterPro" id="IPR013036">
    <property type="entry name" value="DUF1587"/>
</dbReference>
<dbReference type="Pfam" id="PF07626">
    <property type="entry name" value="PSD3"/>
    <property type="match status" value="1"/>
</dbReference>
<comment type="caution">
    <text evidence="2">The sequence shown here is derived from an EMBL/GenBank/DDBJ whole genome shotgun (WGS) entry which is preliminary data.</text>
</comment>
<dbReference type="Pfam" id="PF07637">
    <property type="entry name" value="PSD5"/>
    <property type="match status" value="1"/>
</dbReference>
<evidence type="ECO:0000313" key="2">
    <source>
        <dbReference type="EMBL" id="EDM27031.1"/>
    </source>
</evidence>
<dbReference type="SUPFAM" id="SSF46626">
    <property type="entry name" value="Cytochrome c"/>
    <property type="match status" value="1"/>
</dbReference>
<evidence type="ECO:0000313" key="3">
    <source>
        <dbReference type="Proteomes" id="UP000004947"/>
    </source>
</evidence>
<dbReference type="Proteomes" id="UP000004947">
    <property type="component" value="Unassembled WGS sequence"/>
</dbReference>
<dbReference type="Pfam" id="PF07631">
    <property type="entry name" value="PSD4"/>
    <property type="match status" value="1"/>
</dbReference>
<protein>
    <recommendedName>
        <fullName evidence="1">Haem-binding domain-containing protein</fullName>
    </recommendedName>
</protein>
<reference evidence="2 3" key="1">
    <citation type="journal article" date="2010" name="J. Bacteriol.">
        <title>Genome sequence of Lentisphaera araneosa HTCC2155T, the type species of the order Lentisphaerales in the phylum Lentisphaerae.</title>
        <authorList>
            <person name="Thrash J.C."/>
            <person name="Cho J.C."/>
            <person name="Vergin K.L."/>
            <person name="Morris R.M."/>
            <person name="Giovannoni S.J."/>
        </authorList>
    </citation>
    <scope>NUCLEOTIDE SEQUENCE [LARGE SCALE GENOMIC DNA]</scope>
    <source>
        <strain evidence="2 3">HTCC2155</strain>
    </source>
</reference>
<dbReference type="InterPro" id="IPR013039">
    <property type="entry name" value="DUF1588"/>
</dbReference>
<gene>
    <name evidence="2" type="ORF">LNTAR_07299</name>
</gene>
<organism evidence="2 3">
    <name type="scientific">Lentisphaera araneosa HTCC2155</name>
    <dbReference type="NCBI Taxonomy" id="313628"/>
    <lineage>
        <taxon>Bacteria</taxon>
        <taxon>Pseudomonadati</taxon>
        <taxon>Lentisphaerota</taxon>
        <taxon>Lentisphaeria</taxon>
        <taxon>Lentisphaerales</taxon>
        <taxon>Lentisphaeraceae</taxon>
        <taxon>Lentisphaera</taxon>
    </lineage>
</organism>
<dbReference type="GO" id="GO:0009055">
    <property type="term" value="F:electron transfer activity"/>
    <property type="evidence" value="ECO:0007669"/>
    <property type="project" value="InterPro"/>
</dbReference>
<dbReference type="AlphaFoldDB" id="A6DMZ5"/>
<evidence type="ECO:0000259" key="1">
    <source>
        <dbReference type="SMART" id="SM01235"/>
    </source>
</evidence>
<dbReference type="eggNOG" id="COG3748">
    <property type="taxonomic scope" value="Bacteria"/>
</dbReference>
<dbReference type="Pfam" id="PF07627">
    <property type="entry name" value="PSCyt3"/>
    <property type="match status" value="1"/>
</dbReference>
<dbReference type="STRING" id="313628.LNTAR_07299"/>
<proteinExistence type="predicted"/>
<dbReference type="InterPro" id="IPR013042">
    <property type="entry name" value="DUF1592"/>
</dbReference>
<feature type="domain" description="Haem-binding" evidence="1">
    <location>
        <begin position="2"/>
        <end position="94"/>
    </location>
</feature>
<dbReference type="InterPro" id="IPR036909">
    <property type="entry name" value="Cyt_c-like_dom_sf"/>
</dbReference>
<dbReference type="SMART" id="SM01235">
    <property type="entry name" value="Haem_bd"/>
    <property type="match status" value="1"/>
</dbReference>
<dbReference type="RefSeq" id="WP_007279238.1">
    <property type="nucleotide sequence ID" value="NZ_ABCK01000012.1"/>
</dbReference>
<dbReference type="Pfam" id="PF07624">
    <property type="entry name" value="PSD2"/>
    <property type="match status" value="1"/>
</dbReference>
<accession>A6DMZ5</accession>
<dbReference type="Pfam" id="PF07635">
    <property type="entry name" value="PSCyt1"/>
    <property type="match status" value="1"/>
</dbReference>